<accession>A0A084U5S0</accession>
<protein>
    <submittedName>
        <fullName evidence="2">Uncharacterized protein</fullName>
    </submittedName>
</protein>
<keyword evidence="1" id="KW-0175">Coiled coil</keyword>
<dbReference type="PATRIC" id="fig|472175.3.peg.2547"/>
<name>A0A084U5S0_9HYPH</name>
<dbReference type="Proteomes" id="UP000053675">
    <property type="component" value="Unassembled WGS sequence"/>
</dbReference>
<proteinExistence type="predicted"/>
<reference evidence="2 3" key="1">
    <citation type="submission" date="2014-05" db="EMBL/GenBank/DDBJ databases">
        <title>Draft Genome Sequence of Nitratireductor basaltis Strain UMTGB225, A Marine Bacterium Isolated from Green Barrel Tunicate.</title>
        <authorList>
            <person name="Gan H.Y."/>
        </authorList>
    </citation>
    <scope>NUCLEOTIDE SEQUENCE [LARGE SCALE GENOMIC DNA]</scope>
    <source>
        <strain evidence="2 3">UMTGB225</strain>
    </source>
</reference>
<feature type="coiled-coil region" evidence="1">
    <location>
        <begin position="237"/>
        <end position="264"/>
    </location>
</feature>
<keyword evidence="3" id="KW-1185">Reference proteome</keyword>
<organism evidence="2 3">
    <name type="scientific">Nitratireductor basaltis</name>
    <dbReference type="NCBI Taxonomy" id="472175"/>
    <lineage>
        <taxon>Bacteria</taxon>
        <taxon>Pseudomonadati</taxon>
        <taxon>Pseudomonadota</taxon>
        <taxon>Alphaproteobacteria</taxon>
        <taxon>Hyphomicrobiales</taxon>
        <taxon>Phyllobacteriaceae</taxon>
        <taxon>Nitratireductor</taxon>
    </lineage>
</organism>
<dbReference type="AlphaFoldDB" id="A0A084U5S0"/>
<feature type="coiled-coil region" evidence="1">
    <location>
        <begin position="296"/>
        <end position="323"/>
    </location>
</feature>
<evidence type="ECO:0000313" key="3">
    <source>
        <dbReference type="Proteomes" id="UP000053675"/>
    </source>
</evidence>
<dbReference type="eggNOG" id="ENOG5032V9R">
    <property type="taxonomic scope" value="Bacteria"/>
</dbReference>
<dbReference type="EMBL" id="JMQM01000002">
    <property type="protein sequence ID" value="KFB08306.1"/>
    <property type="molecule type" value="Genomic_DNA"/>
</dbReference>
<sequence>MPVYEELVRAMEQNSQNGTKVAIREHLNAVEAALKSMPTERLSSQQVQLLEGIEAWQYIGKRGFSFIERVVKEGNYDPVSSAKDLRAAKQTLESAIQLMSQAESSLHELGIFSSASHDHPAQPLIRLHFRADASIDNVVELKKWATEWHEISRGLALASGESPEDVRISSATTGSIIITLATTATITLLIAKIIKNISDIVRNTIEIDNALSEWRTRRLIDRNIETALKERKKSLATEGLKNTLDTAKEQLGELDGEASNALEKALQKLFRFHEKGGEVDILLPPKPDDEEDTEALEEDTASLREVVSEVRKLRNEIALLLEDGTQDAT</sequence>
<evidence type="ECO:0000256" key="1">
    <source>
        <dbReference type="SAM" id="Coils"/>
    </source>
</evidence>
<comment type="caution">
    <text evidence="2">The sequence shown here is derived from an EMBL/GenBank/DDBJ whole genome shotgun (WGS) entry which is preliminary data.</text>
</comment>
<gene>
    <name evidence="2" type="ORF">EL18_02556</name>
</gene>
<evidence type="ECO:0000313" key="2">
    <source>
        <dbReference type="EMBL" id="KFB08306.1"/>
    </source>
</evidence>